<keyword evidence="3" id="KW-1185">Reference proteome</keyword>
<accession>A0A5C6ZCW6</accession>
<reference evidence="2 3" key="1">
    <citation type="submission" date="2019-08" db="EMBL/GenBank/DDBJ databases">
        <title>Genomes of Subsaximicrobium wynnwilliamsii strains.</title>
        <authorList>
            <person name="Bowman J.P."/>
        </authorList>
    </citation>
    <scope>NUCLEOTIDE SEQUENCE [LARGE SCALE GENOMIC DNA]</scope>
    <source>
        <strain evidence="2 3">2-80-2</strain>
    </source>
</reference>
<feature type="chain" id="PRO_5022699624" evidence="1">
    <location>
        <begin position="20"/>
        <end position="268"/>
    </location>
</feature>
<evidence type="ECO:0000256" key="1">
    <source>
        <dbReference type="SAM" id="SignalP"/>
    </source>
</evidence>
<dbReference type="Pfam" id="PF09697">
    <property type="entry name" value="Porph_ging"/>
    <property type="match status" value="1"/>
</dbReference>
<proteinExistence type="predicted"/>
<dbReference type="OrthoDB" id="1440774at2"/>
<comment type="caution">
    <text evidence="2">The sequence shown here is derived from an EMBL/GenBank/DDBJ whole genome shotgun (WGS) entry which is preliminary data.</text>
</comment>
<organism evidence="2 3">
    <name type="scientific">Subsaximicrobium wynnwilliamsii</name>
    <dbReference type="NCBI Taxonomy" id="291179"/>
    <lineage>
        <taxon>Bacteria</taxon>
        <taxon>Pseudomonadati</taxon>
        <taxon>Bacteroidota</taxon>
        <taxon>Flavobacteriia</taxon>
        <taxon>Flavobacteriales</taxon>
        <taxon>Flavobacteriaceae</taxon>
        <taxon>Subsaximicrobium</taxon>
    </lineage>
</organism>
<sequence>MVQKFIFTLIFLASIIANAQKKYSIQHKFTYKLTYQPDSTDVHTKQSEDMFLLTNEDLSIFQSKNGYIKDSLLLAIENKPAQEINMLDISRFPKTQFHFKILKEKSEDSITVYDKIYTDNFQYKESNNNIKWEITSETLSINGLKCQKATAYYAGRNYEAWFSNEIPISDGPYKFSGLPGLIIKISDLKNHYVFELIAKSDKNLSYSSLKPRRNLFITTKSIYFDRLKDYKKNIVERIAQSGFTINDEYKEEVKQKLKKRNNPIELKN</sequence>
<dbReference type="NCBIfam" id="TIGR01200">
    <property type="entry name" value="GLPGLI"/>
    <property type="match status" value="1"/>
</dbReference>
<protein>
    <submittedName>
        <fullName evidence="2">GLPGLI family protein</fullName>
    </submittedName>
</protein>
<evidence type="ECO:0000313" key="3">
    <source>
        <dbReference type="Proteomes" id="UP000321578"/>
    </source>
</evidence>
<dbReference type="InterPro" id="IPR005901">
    <property type="entry name" value="GLPGLI"/>
</dbReference>
<gene>
    <name evidence="2" type="ORF">ESY86_20040</name>
</gene>
<dbReference type="AlphaFoldDB" id="A0A5C6ZCW6"/>
<dbReference type="RefSeq" id="WP_147088488.1">
    <property type="nucleotide sequence ID" value="NZ_VORM01000052.1"/>
</dbReference>
<keyword evidence="1" id="KW-0732">Signal</keyword>
<dbReference type="Proteomes" id="UP000321578">
    <property type="component" value="Unassembled WGS sequence"/>
</dbReference>
<name>A0A5C6ZCW6_9FLAO</name>
<evidence type="ECO:0000313" key="2">
    <source>
        <dbReference type="EMBL" id="TXD86504.1"/>
    </source>
</evidence>
<dbReference type="EMBL" id="VORO01000055">
    <property type="protein sequence ID" value="TXD86504.1"/>
    <property type="molecule type" value="Genomic_DNA"/>
</dbReference>
<feature type="signal peptide" evidence="1">
    <location>
        <begin position="1"/>
        <end position="19"/>
    </location>
</feature>